<gene>
    <name evidence="7" type="ORF">FA740_17465</name>
</gene>
<dbReference type="InterPro" id="IPR006118">
    <property type="entry name" value="Recombinase_CS"/>
</dbReference>
<dbReference type="InterPro" id="IPR006119">
    <property type="entry name" value="Resolv_N"/>
</dbReference>
<dbReference type="PROSITE" id="PS00397">
    <property type="entry name" value="RECOMBINASES_1"/>
    <property type="match status" value="1"/>
</dbReference>
<sequence length="54" mass="5783">MLLVGYARVSTDDQTLLPQVQALMAAGCALVLEEQASGGDRARPVLAQLLMKIR</sequence>
<dbReference type="OrthoDB" id="2290206at2"/>
<dbReference type="Gene3D" id="3.40.50.1390">
    <property type="entry name" value="Resolvase, N-terminal catalytic domain"/>
    <property type="match status" value="1"/>
</dbReference>
<dbReference type="EMBL" id="SUNH01000038">
    <property type="protein sequence ID" value="TJZ79931.1"/>
    <property type="molecule type" value="Genomic_DNA"/>
</dbReference>
<evidence type="ECO:0000256" key="1">
    <source>
        <dbReference type="ARBA" id="ARBA00022908"/>
    </source>
</evidence>
<dbReference type="GO" id="GO:0000150">
    <property type="term" value="F:DNA strand exchange activity"/>
    <property type="evidence" value="ECO:0007669"/>
    <property type="project" value="InterPro"/>
</dbReference>
<comment type="caution">
    <text evidence="7">The sequence shown here is derived from an EMBL/GenBank/DDBJ whole genome shotgun (WGS) entry which is preliminary data.</text>
</comment>
<keyword evidence="3" id="KW-0233">DNA recombination</keyword>
<dbReference type="Pfam" id="PF00239">
    <property type="entry name" value="Resolvase"/>
    <property type="match status" value="1"/>
</dbReference>
<dbReference type="AlphaFoldDB" id="A0A4U0QEJ3"/>
<dbReference type="GO" id="GO:0003677">
    <property type="term" value="F:DNA binding"/>
    <property type="evidence" value="ECO:0007669"/>
    <property type="project" value="UniProtKB-KW"/>
</dbReference>
<dbReference type="Proteomes" id="UP000306223">
    <property type="component" value="Unassembled WGS sequence"/>
</dbReference>
<evidence type="ECO:0000256" key="3">
    <source>
        <dbReference type="ARBA" id="ARBA00023172"/>
    </source>
</evidence>
<keyword evidence="2" id="KW-0238">DNA-binding</keyword>
<evidence type="ECO:0000313" key="7">
    <source>
        <dbReference type="EMBL" id="TJZ79931.1"/>
    </source>
</evidence>
<keyword evidence="8" id="KW-1185">Reference proteome</keyword>
<feature type="active site" description="O-(5'-phospho-DNA)-serine intermediate" evidence="4 5">
    <location>
        <position position="10"/>
    </location>
</feature>
<evidence type="ECO:0000256" key="2">
    <source>
        <dbReference type="ARBA" id="ARBA00023125"/>
    </source>
</evidence>
<organism evidence="7 8">
    <name type="scientific">Paracoccus hibiscisoli</name>
    <dbReference type="NCBI Taxonomy" id="2023261"/>
    <lineage>
        <taxon>Bacteria</taxon>
        <taxon>Pseudomonadati</taxon>
        <taxon>Pseudomonadota</taxon>
        <taxon>Alphaproteobacteria</taxon>
        <taxon>Rhodobacterales</taxon>
        <taxon>Paracoccaceae</taxon>
        <taxon>Paracoccus</taxon>
    </lineage>
</organism>
<keyword evidence="1" id="KW-0229">DNA integration</keyword>
<dbReference type="PROSITE" id="PS51736">
    <property type="entry name" value="RECOMBINASES_3"/>
    <property type="match status" value="1"/>
</dbReference>
<evidence type="ECO:0000259" key="6">
    <source>
        <dbReference type="PROSITE" id="PS51736"/>
    </source>
</evidence>
<dbReference type="SUPFAM" id="SSF53041">
    <property type="entry name" value="Resolvase-like"/>
    <property type="match status" value="1"/>
</dbReference>
<evidence type="ECO:0000256" key="4">
    <source>
        <dbReference type="PIRSR" id="PIRSR606118-50"/>
    </source>
</evidence>
<name>A0A4U0QEJ3_9RHOB</name>
<evidence type="ECO:0000313" key="8">
    <source>
        <dbReference type="Proteomes" id="UP000306223"/>
    </source>
</evidence>
<dbReference type="GO" id="GO:0015074">
    <property type="term" value="P:DNA integration"/>
    <property type="evidence" value="ECO:0007669"/>
    <property type="project" value="UniProtKB-KW"/>
</dbReference>
<feature type="domain" description="Resolvase/invertase-type recombinase catalytic" evidence="6">
    <location>
        <begin position="2"/>
        <end position="54"/>
    </location>
</feature>
<reference evidence="7 8" key="1">
    <citation type="submission" date="2019-04" db="EMBL/GenBank/DDBJ databases">
        <authorList>
            <person name="Li J."/>
        </authorList>
    </citation>
    <scope>NUCLEOTIDE SEQUENCE [LARGE SCALE GENOMIC DNA]</scope>
    <source>
        <strain evidence="7 8">CCTCC AB2016182</strain>
    </source>
</reference>
<evidence type="ECO:0000256" key="5">
    <source>
        <dbReference type="PROSITE-ProRule" id="PRU10137"/>
    </source>
</evidence>
<protein>
    <recommendedName>
        <fullName evidence="6">Resolvase/invertase-type recombinase catalytic domain-containing protein</fullName>
    </recommendedName>
</protein>
<dbReference type="InterPro" id="IPR036162">
    <property type="entry name" value="Resolvase-like_N_sf"/>
</dbReference>
<proteinExistence type="predicted"/>
<accession>A0A4U0QEJ3</accession>